<dbReference type="PANTHER" id="PTHR30047">
    <property type="entry name" value="HIGH-AFFINITY CHOLINE TRANSPORT PROTEIN-RELATED"/>
    <property type="match status" value="1"/>
</dbReference>
<name>A0A1G9I7X4_9ACTN</name>
<keyword evidence="4" id="KW-1003">Cell membrane</keyword>
<dbReference type="RefSeq" id="WP_093249024.1">
    <property type="nucleotide sequence ID" value="NZ_FNGP01000001.1"/>
</dbReference>
<evidence type="ECO:0000313" key="11">
    <source>
        <dbReference type="Proteomes" id="UP000199475"/>
    </source>
</evidence>
<feature type="compositionally biased region" description="Basic residues" evidence="8">
    <location>
        <begin position="585"/>
        <end position="595"/>
    </location>
</feature>
<evidence type="ECO:0000256" key="3">
    <source>
        <dbReference type="ARBA" id="ARBA00022448"/>
    </source>
</evidence>
<evidence type="ECO:0000256" key="5">
    <source>
        <dbReference type="ARBA" id="ARBA00022692"/>
    </source>
</evidence>
<dbReference type="Pfam" id="PF02028">
    <property type="entry name" value="BCCT"/>
    <property type="match status" value="1"/>
</dbReference>
<accession>A0A1G9I7X4</accession>
<organism evidence="10 11">
    <name type="scientific">Tessaracoccus oleiagri</name>
    <dbReference type="NCBI Taxonomy" id="686624"/>
    <lineage>
        <taxon>Bacteria</taxon>
        <taxon>Bacillati</taxon>
        <taxon>Actinomycetota</taxon>
        <taxon>Actinomycetes</taxon>
        <taxon>Propionibacteriales</taxon>
        <taxon>Propionibacteriaceae</taxon>
        <taxon>Tessaracoccus</taxon>
    </lineage>
</organism>
<feature type="transmembrane region" description="Helical" evidence="9">
    <location>
        <begin position="314"/>
        <end position="337"/>
    </location>
</feature>
<feature type="transmembrane region" description="Helical" evidence="9">
    <location>
        <begin position="64"/>
        <end position="83"/>
    </location>
</feature>
<feature type="region of interest" description="Disordered" evidence="8">
    <location>
        <begin position="574"/>
        <end position="595"/>
    </location>
</feature>
<feature type="transmembrane region" description="Helical" evidence="9">
    <location>
        <begin position="447"/>
        <end position="470"/>
    </location>
</feature>
<gene>
    <name evidence="10" type="ORF">SAMN04488242_0772</name>
</gene>
<feature type="transmembrane region" description="Helical" evidence="9">
    <location>
        <begin position="198"/>
        <end position="216"/>
    </location>
</feature>
<dbReference type="STRING" id="686624.SAMN04488242_0772"/>
<evidence type="ECO:0000256" key="9">
    <source>
        <dbReference type="SAM" id="Phobius"/>
    </source>
</evidence>
<keyword evidence="11" id="KW-1185">Reference proteome</keyword>
<feature type="transmembrane region" description="Helical" evidence="9">
    <location>
        <begin position="491"/>
        <end position="513"/>
    </location>
</feature>
<feature type="region of interest" description="Disordered" evidence="8">
    <location>
        <begin position="1"/>
        <end position="21"/>
    </location>
</feature>
<dbReference type="InterPro" id="IPR000060">
    <property type="entry name" value="BCCT_transptr"/>
</dbReference>
<dbReference type="PANTHER" id="PTHR30047:SF7">
    <property type="entry name" value="HIGH-AFFINITY CHOLINE TRANSPORT PROTEIN"/>
    <property type="match status" value="1"/>
</dbReference>
<dbReference type="NCBIfam" id="TIGR00842">
    <property type="entry name" value="bcct"/>
    <property type="match status" value="1"/>
</dbReference>
<feature type="transmembrane region" description="Helical" evidence="9">
    <location>
        <begin position="103"/>
        <end position="123"/>
    </location>
</feature>
<feature type="transmembrane region" description="Helical" evidence="9">
    <location>
        <begin position="402"/>
        <end position="427"/>
    </location>
</feature>
<dbReference type="AlphaFoldDB" id="A0A1G9I7X4"/>
<keyword evidence="7 9" id="KW-0472">Membrane</keyword>
<feature type="transmembrane region" description="Helical" evidence="9">
    <location>
        <begin position="143"/>
        <end position="164"/>
    </location>
</feature>
<evidence type="ECO:0000256" key="2">
    <source>
        <dbReference type="ARBA" id="ARBA00005658"/>
    </source>
</evidence>
<feature type="transmembrane region" description="Helical" evidence="9">
    <location>
        <begin position="372"/>
        <end position="390"/>
    </location>
</feature>
<feature type="transmembrane region" description="Helical" evidence="9">
    <location>
        <begin position="525"/>
        <end position="545"/>
    </location>
</feature>
<keyword evidence="5 9" id="KW-0812">Transmembrane</keyword>
<evidence type="ECO:0000256" key="1">
    <source>
        <dbReference type="ARBA" id="ARBA00004651"/>
    </source>
</evidence>
<feature type="transmembrane region" description="Helical" evidence="9">
    <location>
        <begin position="237"/>
        <end position="260"/>
    </location>
</feature>
<comment type="subcellular location">
    <subcellularLocation>
        <location evidence="1">Cell membrane</location>
        <topology evidence="1">Multi-pass membrane protein</topology>
    </subcellularLocation>
</comment>
<evidence type="ECO:0000256" key="6">
    <source>
        <dbReference type="ARBA" id="ARBA00022989"/>
    </source>
</evidence>
<comment type="similarity">
    <text evidence="2">Belongs to the BCCT transporter (TC 2.A.15) family.</text>
</comment>
<evidence type="ECO:0000313" key="10">
    <source>
        <dbReference type="EMBL" id="SDL21176.1"/>
    </source>
</evidence>
<reference evidence="10 11" key="1">
    <citation type="submission" date="2016-10" db="EMBL/GenBank/DDBJ databases">
        <authorList>
            <person name="de Groot N.N."/>
        </authorList>
    </citation>
    <scope>NUCLEOTIDE SEQUENCE [LARGE SCALE GENOMIC DNA]</scope>
    <source>
        <strain evidence="10 11">CGMCC 1.9159</strain>
    </source>
</reference>
<dbReference type="Gene3D" id="1.20.5.430">
    <property type="match status" value="1"/>
</dbReference>
<dbReference type="EMBL" id="FNGP01000001">
    <property type="protein sequence ID" value="SDL21176.1"/>
    <property type="molecule type" value="Genomic_DNA"/>
</dbReference>
<proteinExistence type="inferred from homology"/>
<protein>
    <submittedName>
        <fullName evidence="10">Choline/carnitine/betaine transport</fullName>
    </submittedName>
</protein>
<evidence type="ECO:0000256" key="8">
    <source>
        <dbReference type="SAM" id="MobiDB-lite"/>
    </source>
</evidence>
<sequence length="595" mass="64325">MSEHEDLDPTREPGDPFPEPEVVAPTATGQLASLLSGEEHLAASLEQREEIVLQSIEGEKKIDWWVVGIAGIAVLAVVVWGLTFQDSFARVASNALGAVVDNFGWAFVLFGTIFVLFVIAIAASRFGTIRLGAIDEQPEFRTVSWVSMMFAAGMGIGLMFYGAAEPLTFYRDGIPGHAPREVGTAMASALFHWTLHPWAVYAIVGLAIAYSTFRIGRKQLLSAAFTPLIGTRLAEGWLGKLIDILSIFATIFGTACSLGLGALQIGAGLNASGLIEDPSAWVITGIVLVLTLAFLLSAVSGVGRGIQYISNANMVLAALLAIFVFILGPTVAMLNLLPSSIGAYLAQFFEMAGRTAVSADGTAGDWLASNTIFYWAWWISWSPFVGMFLARISRGRTIREFAIYVMLVPSVVSVVWFSIFGGAAITFEQDGRSIWGDGSAESQLFNLLHELPGGTIMSFVAMLLLGLFFITSADSASTVMASIAENGRSDASPWLAAVWGSLTAAIGLTLLVSGGNDALGNLQNVTIIAASPFLLIIVALMFAIVKSLSNDVIYLEYREQQRFQRQLARERRLHRERMERESQRARLRPPRPKRG</sequence>
<keyword evidence="6 9" id="KW-1133">Transmembrane helix</keyword>
<feature type="transmembrane region" description="Helical" evidence="9">
    <location>
        <begin position="280"/>
        <end position="302"/>
    </location>
</feature>
<dbReference type="GO" id="GO:0005886">
    <property type="term" value="C:plasma membrane"/>
    <property type="evidence" value="ECO:0007669"/>
    <property type="project" value="UniProtKB-SubCell"/>
</dbReference>
<evidence type="ECO:0000256" key="7">
    <source>
        <dbReference type="ARBA" id="ARBA00023136"/>
    </source>
</evidence>
<keyword evidence="3" id="KW-0813">Transport</keyword>
<dbReference type="Proteomes" id="UP000199475">
    <property type="component" value="Unassembled WGS sequence"/>
</dbReference>
<evidence type="ECO:0000256" key="4">
    <source>
        <dbReference type="ARBA" id="ARBA00022475"/>
    </source>
</evidence>
<dbReference type="OrthoDB" id="9775735at2"/>
<dbReference type="GO" id="GO:0022857">
    <property type="term" value="F:transmembrane transporter activity"/>
    <property type="evidence" value="ECO:0007669"/>
    <property type="project" value="InterPro"/>
</dbReference>
<feature type="compositionally biased region" description="Basic and acidic residues" evidence="8">
    <location>
        <begin position="1"/>
        <end position="14"/>
    </location>
</feature>